<dbReference type="EMBL" id="JAGPXC010000003">
    <property type="protein sequence ID" value="KAH6654963.1"/>
    <property type="molecule type" value="Genomic_DNA"/>
</dbReference>
<name>A0A9P8UMK2_9PEZI</name>
<dbReference type="InterPro" id="IPR010730">
    <property type="entry name" value="HET"/>
</dbReference>
<comment type="caution">
    <text evidence="2">The sequence shown here is derived from an EMBL/GenBank/DDBJ whole genome shotgun (WGS) entry which is preliminary data.</text>
</comment>
<reference evidence="2" key="1">
    <citation type="journal article" date="2021" name="Nat. Commun.">
        <title>Genetic determinants of endophytism in the Arabidopsis root mycobiome.</title>
        <authorList>
            <person name="Mesny F."/>
            <person name="Miyauchi S."/>
            <person name="Thiergart T."/>
            <person name="Pickel B."/>
            <person name="Atanasova L."/>
            <person name="Karlsson M."/>
            <person name="Huettel B."/>
            <person name="Barry K.W."/>
            <person name="Haridas S."/>
            <person name="Chen C."/>
            <person name="Bauer D."/>
            <person name="Andreopoulos W."/>
            <person name="Pangilinan J."/>
            <person name="LaButti K."/>
            <person name="Riley R."/>
            <person name="Lipzen A."/>
            <person name="Clum A."/>
            <person name="Drula E."/>
            <person name="Henrissat B."/>
            <person name="Kohler A."/>
            <person name="Grigoriev I.V."/>
            <person name="Martin F.M."/>
            <person name="Hacquard S."/>
        </authorList>
    </citation>
    <scope>NUCLEOTIDE SEQUENCE</scope>
    <source>
        <strain evidence="2">MPI-SDFR-AT-0073</strain>
    </source>
</reference>
<organism evidence="2 3">
    <name type="scientific">Truncatella angustata</name>
    <dbReference type="NCBI Taxonomy" id="152316"/>
    <lineage>
        <taxon>Eukaryota</taxon>
        <taxon>Fungi</taxon>
        <taxon>Dikarya</taxon>
        <taxon>Ascomycota</taxon>
        <taxon>Pezizomycotina</taxon>
        <taxon>Sordariomycetes</taxon>
        <taxon>Xylariomycetidae</taxon>
        <taxon>Amphisphaeriales</taxon>
        <taxon>Sporocadaceae</taxon>
        <taxon>Truncatella</taxon>
    </lineage>
</organism>
<accession>A0A9P8UMK2</accession>
<evidence type="ECO:0000313" key="2">
    <source>
        <dbReference type="EMBL" id="KAH6654963.1"/>
    </source>
</evidence>
<dbReference type="Proteomes" id="UP000758603">
    <property type="component" value="Unassembled WGS sequence"/>
</dbReference>
<dbReference type="RefSeq" id="XP_045959228.1">
    <property type="nucleotide sequence ID" value="XM_046102368.1"/>
</dbReference>
<sequence length="732" mass="84182">MFLCPACQEIDWQRLSDAQPHELSSLQGVLLADLGRDFVPCVLCHLCKLLQRHDVCASQLYRMGHDEDDGQGNFIDLYPSTPGNWQLRAFDFWHVWHHEERYNMRHTSDKFKPPDTPGRYFCLARFETGWYGFGKLLASHPVTFRASRTTPFSEGLTLCCKPCDIQASPDLDSWSLRNRYDPRLVSIWLQEAKMTAWPEMLKSCDSNGFASMRLIDCESGSVVKASDIEKPNLKWIALSYVWRLADQHKVDRQHAQNLTNDKQIPKVVVQAMKVTQDLGYRYLWVDKYCIEQDNHVDTALQISNMDKVYSGAELTIVAASSNGLLPGVDDVESFHREIVVFPQHDVAILETGPSAYDLINKSCWAWRGWTYQEKAMSRQILYFTDTHTLLSNGRSSWTDILPISAPNLCIKSRLPNSFISIHQSLAEVQDGRATSYEYFSDRLVSQGPIMSLYLRSVELYSSRMLSEVQDTIRAFRGVSNLLEMSTYAIKSIQGIPYTSIPEQGALNDTYDNQKFSFTINLCWYPNTSSEDRQNDNGWQLVQPPEFPSWTWAGWKGSNINFYGTRYFHCSGQFFDKKTREDDFKIYMNIVGFLDRLNARITTLPDIDSLDTGQKDGIHYLVLEGFCFPVEEINILPTGTAGFGFENLLSSDVKDLCNGSASLFMMMQCYWVDPHSDDVIISLLVDWTEDTMDIDRENLRVGVRRKMILASRMWIMKDIRENLEPLKIKFVIR</sequence>
<proteinExistence type="predicted"/>
<dbReference type="GeneID" id="70131260"/>
<dbReference type="Pfam" id="PF06985">
    <property type="entry name" value="HET"/>
    <property type="match status" value="1"/>
</dbReference>
<protein>
    <submittedName>
        <fullName evidence="2">Heterokaryon incompatibility protein-domain-containing protein</fullName>
    </submittedName>
</protein>
<dbReference type="PANTHER" id="PTHR33112:SF1">
    <property type="entry name" value="HETEROKARYON INCOMPATIBILITY DOMAIN-CONTAINING PROTEIN"/>
    <property type="match status" value="1"/>
</dbReference>
<dbReference type="AlphaFoldDB" id="A0A9P8UMK2"/>
<gene>
    <name evidence="2" type="ORF">BKA67DRAFT_559093</name>
</gene>
<dbReference type="PANTHER" id="PTHR33112">
    <property type="entry name" value="DOMAIN PROTEIN, PUTATIVE-RELATED"/>
    <property type="match status" value="1"/>
</dbReference>
<keyword evidence="3" id="KW-1185">Reference proteome</keyword>
<dbReference type="OrthoDB" id="5428863at2759"/>
<evidence type="ECO:0000313" key="3">
    <source>
        <dbReference type="Proteomes" id="UP000758603"/>
    </source>
</evidence>
<evidence type="ECO:0000259" key="1">
    <source>
        <dbReference type="Pfam" id="PF06985"/>
    </source>
</evidence>
<feature type="domain" description="Heterokaryon incompatibility" evidence="1">
    <location>
        <begin position="235"/>
        <end position="373"/>
    </location>
</feature>